<name>A0A084VFQ3_ANOSI</name>
<dbReference type="Proteomes" id="UP000030765">
    <property type="component" value="Unassembled WGS sequence"/>
</dbReference>
<protein>
    <submittedName>
        <fullName evidence="2 3">Arachidonate 5-lipoxygenase-like protein</fullName>
    </submittedName>
</protein>
<dbReference type="AlphaFoldDB" id="A0A084VFQ3"/>
<organism evidence="2">
    <name type="scientific">Anopheles sinensis</name>
    <name type="common">Mosquito</name>
    <dbReference type="NCBI Taxonomy" id="74873"/>
    <lineage>
        <taxon>Eukaryota</taxon>
        <taxon>Metazoa</taxon>
        <taxon>Ecdysozoa</taxon>
        <taxon>Arthropoda</taxon>
        <taxon>Hexapoda</taxon>
        <taxon>Insecta</taxon>
        <taxon>Pterygota</taxon>
        <taxon>Neoptera</taxon>
        <taxon>Endopterygota</taxon>
        <taxon>Diptera</taxon>
        <taxon>Nematocera</taxon>
        <taxon>Culicoidea</taxon>
        <taxon>Culicidae</taxon>
        <taxon>Anophelinae</taxon>
        <taxon>Anopheles</taxon>
    </lineage>
</organism>
<dbReference type="EMBL" id="ATLV01012457">
    <property type="status" value="NOT_ANNOTATED_CDS"/>
    <property type="molecule type" value="Genomic_DNA"/>
</dbReference>
<evidence type="ECO:0000313" key="4">
    <source>
        <dbReference type="Proteomes" id="UP000030765"/>
    </source>
</evidence>
<accession>A0A084VFQ3</accession>
<dbReference type="EMBL" id="KE524793">
    <property type="protein sequence ID" value="KFB36797.1"/>
    <property type="molecule type" value="Genomic_DNA"/>
</dbReference>
<evidence type="ECO:0000256" key="1">
    <source>
        <dbReference type="SAM" id="MobiDB-lite"/>
    </source>
</evidence>
<proteinExistence type="predicted"/>
<keyword evidence="4" id="KW-1185">Reference proteome</keyword>
<evidence type="ECO:0000313" key="2">
    <source>
        <dbReference type="EMBL" id="KFB36797.1"/>
    </source>
</evidence>
<dbReference type="EnsemblMetazoa" id="ASIC003958-RA">
    <property type="protein sequence ID" value="ASIC003958-PA"/>
    <property type="gene ID" value="ASIC003958"/>
</dbReference>
<feature type="region of interest" description="Disordered" evidence="1">
    <location>
        <begin position="54"/>
        <end position="101"/>
    </location>
</feature>
<reference evidence="3" key="2">
    <citation type="submission" date="2020-05" db="UniProtKB">
        <authorList>
            <consortium name="EnsemblMetazoa"/>
        </authorList>
    </citation>
    <scope>IDENTIFICATION</scope>
</reference>
<evidence type="ECO:0000313" key="3">
    <source>
        <dbReference type="EnsemblMetazoa" id="ASIC003958-PA"/>
    </source>
</evidence>
<reference evidence="2 4" key="1">
    <citation type="journal article" date="2014" name="BMC Genomics">
        <title>Genome sequence of Anopheles sinensis provides insight into genetics basis of mosquito competence for malaria parasites.</title>
        <authorList>
            <person name="Zhou D."/>
            <person name="Zhang D."/>
            <person name="Ding G."/>
            <person name="Shi L."/>
            <person name="Hou Q."/>
            <person name="Ye Y."/>
            <person name="Xu Y."/>
            <person name="Zhou H."/>
            <person name="Xiong C."/>
            <person name="Li S."/>
            <person name="Yu J."/>
            <person name="Hong S."/>
            <person name="Yu X."/>
            <person name="Zou P."/>
            <person name="Chen C."/>
            <person name="Chang X."/>
            <person name="Wang W."/>
            <person name="Lv Y."/>
            <person name="Sun Y."/>
            <person name="Ma L."/>
            <person name="Shen B."/>
            <person name="Zhu C."/>
        </authorList>
    </citation>
    <scope>NUCLEOTIDE SEQUENCE [LARGE SCALE GENOMIC DNA]</scope>
</reference>
<gene>
    <name evidence="2" type="ORF">ZHAS_00003958</name>
</gene>
<dbReference type="VEuPathDB" id="VectorBase:ASIC003958"/>
<sequence>MKRCASRRSFSSLALGSFARSLARSLGASHPIFRGLPHGNIVVVVIVVVGGKRKETGKRNDDTANGCKKKATSGDPPLPTLVNDSSEMKTAGIGLSFPAGQ</sequence>